<comment type="caution">
    <text evidence="7">The sequence shown here is derived from an EMBL/GenBank/DDBJ whole genome shotgun (WGS) entry which is preliminary data.</text>
</comment>
<evidence type="ECO:0000259" key="6">
    <source>
        <dbReference type="PROSITE" id="PS51387"/>
    </source>
</evidence>
<dbReference type="EMBL" id="SGWQ01000007">
    <property type="protein sequence ID" value="RZS36494.1"/>
    <property type="molecule type" value="Genomic_DNA"/>
</dbReference>
<evidence type="ECO:0000256" key="3">
    <source>
        <dbReference type="ARBA" id="ARBA00022630"/>
    </source>
</evidence>
<proteinExistence type="inferred from homology"/>
<dbReference type="RefSeq" id="WP_130345981.1">
    <property type="nucleotide sequence ID" value="NZ_SGWQ01000007.1"/>
</dbReference>
<dbReference type="GO" id="GO:0016491">
    <property type="term" value="F:oxidoreductase activity"/>
    <property type="evidence" value="ECO:0007669"/>
    <property type="project" value="UniProtKB-KW"/>
</dbReference>
<organism evidence="7 8">
    <name type="scientific">Herbihabitans rhizosphaerae</name>
    <dbReference type="NCBI Taxonomy" id="1872711"/>
    <lineage>
        <taxon>Bacteria</taxon>
        <taxon>Bacillati</taxon>
        <taxon>Actinomycetota</taxon>
        <taxon>Actinomycetes</taxon>
        <taxon>Pseudonocardiales</taxon>
        <taxon>Pseudonocardiaceae</taxon>
        <taxon>Herbihabitans</taxon>
    </lineage>
</organism>
<feature type="domain" description="FAD-binding PCMH-type" evidence="6">
    <location>
        <begin position="38"/>
        <end position="206"/>
    </location>
</feature>
<dbReference type="Pfam" id="PF01565">
    <property type="entry name" value="FAD_binding_4"/>
    <property type="match status" value="1"/>
</dbReference>
<evidence type="ECO:0000256" key="4">
    <source>
        <dbReference type="ARBA" id="ARBA00022827"/>
    </source>
</evidence>
<dbReference type="PANTHER" id="PTHR42973">
    <property type="entry name" value="BINDING OXIDOREDUCTASE, PUTATIVE (AFU_ORTHOLOGUE AFUA_1G17690)-RELATED"/>
    <property type="match status" value="1"/>
</dbReference>
<dbReference type="SUPFAM" id="SSF56176">
    <property type="entry name" value="FAD-binding/transporter-associated domain-like"/>
    <property type="match status" value="1"/>
</dbReference>
<dbReference type="Gene3D" id="3.30.43.10">
    <property type="entry name" value="Uridine Diphospho-n-acetylenolpyruvylglucosamine Reductase, domain 2"/>
    <property type="match status" value="1"/>
</dbReference>
<dbReference type="GO" id="GO:0071949">
    <property type="term" value="F:FAD binding"/>
    <property type="evidence" value="ECO:0007669"/>
    <property type="project" value="InterPro"/>
</dbReference>
<dbReference type="InterPro" id="IPR050416">
    <property type="entry name" value="FAD-linked_Oxidoreductase"/>
</dbReference>
<name>A0A4Q7KJW7_9PSEU</name>
<dbReference type="PROSITE" id="PS51387">
    <property type="entry name" value="FAD_PCMH"/>
    <property type="match status" value="1"/>
</dbReference>
<keyword evidence="8" id="KW-1185">Reference proteome</keyword>
<sequence length="432" mass="45870">MSQPIISTPIRRTRFTGPIYLPGQDGYDERRKPVLPIHDPKPAMIVEASGAADVRAAVIAAREHDLPFGVQATGHGLVRPSDGGLLVRTSGMATVLVDPDRRVARAGPGARWQDVIAAAEPFGLAPLSGTSPSVGVAGYTLGGGHGWLARQYGFAADSLLRAEIVTADGAIATVSRDKHPNLFWALRGGSGNFGVVTALEFRLYPAAEVYAGVTYYPIEAAADTLAGYREWTATAPDEISTAVLVRRMPESSPEPLRGKKVLAIRGLSTLDPAATERVLAPLRAKAGTPIADTWTVTSYAAGSVGGTPPKVFELLRTLPDQVIDVLTTAVADDVAPTVEVRHWGGAMARPAADAGPVGARDAEFSVTVDARPAGLPEVVAEHATGGAFLNFLADPSRVQSAYTRENYRRLTHVKRVYDPDNFFHLNHNIAPR</sequence>
<evidence type="ECO:0000313" key="8">
    <source>
        <dbReference type="Proteomes" id="UP000294257"/>
    </source>
</evidence>
<dbReference type="InterPro" id="IPR016166">
    <property type="entry name" value="FAD-bd_PCMH"/>
</dbReference>
<reference evidence="7 8" key="1">
    <citation type="submission" date="2019-02" db="EMBL/GenBank/DDBJ databases">
        <title>Genomic Encyclopedia of Type Strains, Phase IV (KMG-IV): sequencing the most valuable type-strain genomes for metagenomic binning, comparative biology and taxonomic classification.</title>
        <authorList>
            <person name="Goeker M."/>
        </authorList>
    </citation>
    <scope>NUCLEOTIDE SEQUENCE [LARGE SCALE GENOMIC DNA]</scope>
    <source>
        <strain evidence="7 8">DSM 101727</strain>
    </source>
</reference>
<keyword evidence="3" id="KW-0285">Flavoprotein</keyword>
<dbReference type="InterPro" id="IPR016167">
    <property type="entry name" value="FAD-bd_PCMH_sub1"/>
</dbReference>
<evidence type="ECO:0000256" key="1">
    <source>
        <dbReference type="ARBA" id="ARBA00001974"/>
    </source>
</evidence>
<keyword evidence="5" id="KW-0560">Oxidoreductase</keyword>
<evidence type="ECO:0000256" key="2">
    <source>
        <dbReference type="ARBA" id="ARBA00005466"/>
    </source>
</evidence>
<accession>A0A4Q7KJW7</accession>
<dbReference type="AlphaFoldDB" id="A0A4Q7KJW7"/>
<keyword evidence="4" id="KW-0274">FAD</keyword>
<dbReference type="InterPro" id="IPR006094">
    <property type="entry name" value="Oxid_FAD_bind_N"/>
</dbReference>
<evidence type="ECO:0000313" key="7">
    <source>
        <dbReference type="EMBL" id="RZS36494.1"/>
    </source>
</evidence>
<dbReference type="Pfam" id="PF08031">
    <property type="entry name" value="BBE"/>
    <property type="match status" value="1"/>
</dbReference>
<dbReference type="InterPro" id="IPR036318">
    <property type="entry name" value="FAD-bd_PCMH-like_sf"/>
</dbReference>
<dbReference type="OrthoDB" id="5169292at2"/>
<dbReference type="Proteomes" id="UP000294257">
    <property type="component" value="Unassembled WGS sequence"/>
</dbReference>
<dbReference type="PANTHER" id="PTHR42973:SF39">
    <property type="entry name" value="FAD-BINDING PCMH-TYPE DOMAIN-CONTAINING PROTEIN"/>
    <property type="match status" value="1"/>
</dbReference>
<dbReference type="InterPro" id="IPR012951">
    <property type="entry name" value="BBE"/>
</dbReference>
<dbReference type="InterPro" id="IPR016169">
    <property type="entry name" value="FAD-bd_PCMH_sub2"/>
</dbReference>
<dbReference type="Gene3D" id="3.40.462.20">
    <property type="match status" value="1"/>
</dbReference>
<comment type="similarity">
    <text evidence="2">Belongs to the oxygen-dependent FAD-linked oxidoreductase family.</text>
</comment>
<comment type="cofactor">
    <cofactor evidence="1">
        <name>FAD</name>
        <dbReference type="ChEBI" id="CHEBI:57692"/>
    </cofactor>
</comment>
<gene>
    <name evidence="7" type="ORF">EV193_107175</name>
</gene>
<evidence type="ECO:0000256" key="5">
    <source>
        <dbReference type="ARBA" id="ARBA00023002"/>
    </source>
</evidence>
<protein>
    <submittedName>
        <fullName evidence="7">FAD/FMN-containing dehydrogenase</fullName>
    </submittedName>
</protein>
<dbReference type="Gene3D" id="3.30.465.10">
    <property type="match status" value="1"/>
</dbReference>